<feature type="domain" description="Ubiquitin-activating enzyme E1 FCCH" evidence="1">
    <location>
        <begin position="47"/>
        <end position="109"/>
    </location>
</feature>
<dbReference type="Gene3D" id="2.40.30.180">
    <property type="entry name" value="Ubiquitin-activating enzyme E1, FCCH domain"/>
    <property type="match status" value="1"/>
</dbReference>
<dbReference type="EMBL" id="MN988534">
    <property type="protein sequence ID" value="QIG73790.1"/>
    <property type="molecule type" value="Genomic_DNA"/>
</dbReference>
<organism evidence="2 3">
    <name type="scientific">Rhizobium phage RHph_N34</name>
    <dbReference type="NCBI Taxonomy" id="2509586"/>
    <lineage>
        <taxon>Viruses</taxon>
        <taxon>Duplodnaviria</taxon>
        <taxon>Heunggongvirae</taxon>
        <taxon>Uroviricota</taxon>
        <taxon>Caudoviricetes</taxon>
        <taxon>Pootjesviridae</taxon>
        <taxon>Staniewskivirinae</taxon>
        <taxon>Trinifflemingvirus</taxon>
        <taxon>Trinifflemingvirus N34</taxon>
    </lineage>
</organism>
<protein>
    <submittedName>
        <fullName evidence="2">Baseplate wedge subunit protein</fullName>
    </submittedName>
</protein>
<keyword evidence="3" id="KW-1185">Reference proteome</keyword>
<dbReference type="Proteomes" id="UP000646667">
    <property type="component" value="Segment"/>
</dbReference>
<gene>
    <name evidence="2" type="ORF">EVC06_015</name>
</gene>
<sequence>MTNQLRVDLANQFVSSPSSNLPLYFFFGSMSRWKDRFAVLDIENGSTTVITSTPDHEVVVGDSVRVDGVTGMTQINNLEGTVLSVAADQFTVNIDSSGFSTYVSGGYVERFVSVANEDETIEDIKSKILAMKFVSGDMICHVIKRNDYATGKIFDAYDPTTDMSDKDFYCYSNGSIYVCLDNARGMVSTIQPVGSARSPQTYRDGYIWKFVQRVDDHDMSLFGSVDWLPVRPLKYVNNQKGSIQSILVKNRGNSYKHNDQVHIVGDGQSAKFSIGRFFENGSIMNIVPINSGVGYTWAKAWIESTSGTEAELEVVVNKADEIVDPVRELLAHSVRINVPVKGNEDGQIYIGPIRTAGILRPDSDEVSKFKDVVDARSSVNVEGDGQVFSTGDELVGLISNTHAVCAGSEPSKIYFTEESGSGFIEGEIINSGVKSVVTGSINRFDIETLQNCNYIVVKNFTPQNRNADQVDHYVFTITF</sequence>
<reference evidence="2 3" key="1">
    <citation type="submission" date="2020-01" db="EMBL/GenBank/DDBJ databases">
        <title>Patterns of diversity and host range of bacteriophage communities associated with bean-nodulatin bacteria.</title>
        <authorList>
            <person name="Vann Cauwenberghe J."/>
            <person name="Santamaria R.I."/>
            <person name="Bustos P."/>
            <person name="Juarez S."/>
            <person name="Gonzalez V."/>
        </authorList>
    </citation>
    <scope>NUCLEOTIDE SEQUENCE [LARGE SCALE GENOMIC DNA]</scope>
    <source>
        <strain evidence="3">RHph</strain>
    </source>
</reference>
<proteinExistence type="predicted"/>
<evidence type="ECO:0000313" key="2">
    <source>
        <dbReference type="EMBL" id="QIG73790.1"/>
    </source>
</evidence>
<evidence type="ECO:0000313" key="3">
    <source>
        <dbReference type="Proteomes" id="UP000646667"/>
    </source>
</evidence>
<evidence type="ECO:0000259" key="1">
    <source>
        <dbReference type="Pfam" id="PF16190"/>
    </source>
</evidence>
<dbReference type="Pfam" id="PF16190">
    <property type="entry name" value="E1_FCCH"/>
    <property type="match status" value="1"/>
</dbReference>
<dbReference type="InterPro" id="IPR042302">
    <property type="entry name" value="E1_FCCH_sf"/>
</dbReference>
<name>A0A7S5R9X2_9CAUD</name>
<dbReference type="InterPro" id="IPR032418">
    <property type="entry name" value="E1_FCCH"/>
</dbReference>
<accession>A0A7S5R9X2</accession>